<sequence>MSLNSIEEFIKGVAKSIIDDEARAKMFCFKGLCPNLISRYKLSKKAATAAEDAANLLRKGNFSSVSYHPAPDRAELRDVKDYEIFDSRKEIFQVVMESLKDDKLKVIGVYGMGGVGKTTLVKQVAMKVMEDKLFDKVVMAEVTQTPDYRKIEDQFAFDLGMKLDLNDSTLERTDGLRKRLNKEMRVLIILDNIWTKLEKDDQERCTIVLISRSRDLLCNDMNSQKDFWIDDSTRISAYQPTEHEIVERRGGLPVAPSTIANALKSKSVAIWKDALNQLKSPSLKEIHGMDADVYSSIKFMLQSESQKQL</sequence>
<evidence type="ECO:0000313" key="4">
    <source>
        <dbReference type="Proteomes" id="UP000027120"/>
    </source>
</evidence>
<keyword evidence="1" id="KW-0611">Plant defense</keyword>
<dbReference type="Pfam" id="PF00931">
    <property type="entry name" value="NB-ARC"/>
    <property type="match status" value="1"/>
</dbReference>
<dbReference type="PRINTS" id="PR00364">
    <property type="entry name" value="DISEASERSIST"/>
</dbReference>
<dbReference type="InterPro" id="IPR027417">
    <property type="entry name" value="P-loop_NTPase"/>
</dbReference>
<proteinExistence type="predicted"/>
<dbReference type="InterPro" id="IPR003593">
    <property type="entry name" value="AAA+_ATPase"/>
</dbReference>
<dbReference type="Proteomes" id="UP000027120">
    <property type="component" value="Unassembled WGS sequence"/>
</dbReference>
<dbReference type="GO" id="GO:0043531">
    <property type="term" value="F:ADP binding"/>
    <property type="evidence" value="ECO:0007669"/>
    <property type="project" value="InterPro"/>
</dbReference>
<feature type="domain" description="AAA+ ATPase" evidence="2">
    <location>
        <begin position="103"/>
        <end position="251"/>
    </location>
</feature>
<dbReference type="PANTHER" id="PTHR33463:SF203">
    <property type="entry name" value="AAA+ ATPASE DOMAIN-CONTAINING PROTEIN"/>
    <property type="match status" value="1"/>
</dbReference>
<organism evidence="3 4">
    <name type="scientific">Citrus sinensis</name>
    <name type="common">Sweet orange</name>
    <name type="synonym">Citrus aurantium var. sinensis</name>
    <dbReference type="NCBI Taxonomy" id="2711"/>
    <lineage>
        <taxon>Eukaryota</taxon>
        <taxon>Viridiplantae</taxon>
        <taxon>Streptophyta</taxon>
        <taxon>Embryophyta</taxon>
        <taxon>Tracheophyta</taxon>
        <taxon>Spermatophyta</taxon>
        <taxon>Magnoliopsida</taxon>
        <taxon>eudicotyledons</taxon>
        <taxon>Gunneridae</taxon>
        <taxon>Pentapetalae</taxon>
        <taxon>rosids</taxon>
        <taxon>malvids</taxon>
        <taxon>Sapindales</taxon>
        <taxon>Rutaceae</taxon>
        <taxon>Aurantioideae</taxon>
        <taxon>Citrus</taxon>
    </lineage>
</organism>
<dbReference type="InterPro" id="IPR002182">
    <property type="entry name" value="NB-ARC"/>
</dbReference>
<dbReference type="AlphaFoldDB" id="A0A067DAU1"/>
<gene>
    <name evidence="3" type="ORF">CISIN_1g043850mg</name>
</gene>
<reference evidence="3 4" key="1">
    <citation type="submission" date="2014-04" db="EMBL/GenBank/DDBJ databases">
        <authorList>
            <consortium name="International Citrus Genome Consortium"/>
            <person name="Gmitter F."/>
            <person name="Chen C."/>
            <person name="Farmerie W."/>
            <person name="Harkins T."/>
            <person name="Desany B."/>
            <person name="Mohiuddin M."/>
            <person name="Kodira C."/>
            <person name="Borodovsky M."/>
            <person name="Lomsadze A."/>
            <person name="Burns P."/>
            <person name="Jenkins J."/>
            <person name="Prochnik S."/>
            <person name="Shu S."/>
            <person name="Chapman J."/>
            <person name="Pitluck S."/>
            <person name="Schmutz J."/>
            <person name="Rokhsar D."/>
        </authorList>
    </citation>
    <scope>NUCLEOTIDE SEQUENCE</scope>
</reference>
<dbReference type="SUPFAM" id="SSF52540">
    <property type="entry name" value="P-loop containing nucleoside triphosphate hydrolases"/>
    <property type="match status" value="1"/>
</dbReference>
<evidence type="ECO:0000259" key="2">
    <source>
        <dbReference type="SMART" id="SM00382"/>
    </source>
</evidence>
<dbReference type="SMR" id="A0A067DAU1"/>
<accession>A0A067DAU1</accession>
<evidence type="ECO:0000256" key="1">
    <source>
        <dbReference type="ARBA" id="ARBA00022821"/>
    </source>
</evidence>
<protein>
    <recommendedName>
        <fullName evidence="2">AAA+ ATPase domain-containing protein</fullName>
    </recommendedName>
</protein>
<dbReference type="InterPro" id="IPR050905">
    <property type="entry name" value="Plant_NBS-LRR"/>
</dbReference>
<dbReference type="Gene3D" id="3.40.50.300">
    <property type="entry name" value="P-loop containing nucleotide triphosphate hydrolases"/>
    <property type="match status" value="1"/>
</dbReference>
<dbReference type="EMBL" id="KK786187">
    <property type="protein sequence ID" value="KDO39973.1"/>
    <property type="molecule type" value="Genomic_DNA"/>
</dbReference>
<name>A0A067DAU1_CITSI</name>
<evidence type="ECO:0000313" key="3">
    <source>
        <dbReference type="EMBL" id="KDO39973.1"/>
    </source>
</evidence>
<dbReference type="PANTHER" id="PTHR33463">
    <property type="entry name" value="NB-ARC DOMAIN-CONTAINING PROTEIN-RELATED"/>
    <property type="match status" value="1"/>
</dbReference>
<dbReference type="SMART" id="SM00382">
    <property type="entry name" value="AAA"/>
    <property type="match status" value="1"/>
</dbReference>
<keyword evidence="4" id="KW-1185">Reference proteome</keyword>